<dbReference type="OrthoDB" id="9811471at2"/>
<dbReference type="AlphaFoldDB" id="A0A516Q198"/>
<protein>
    <submittedName>
        <fullName evidence="3">Amidase</fullName>
        <ecNumber evidence="3">3.5.1.4</ecNumber>
    </submittedName>
</protein>
<dbReference type="InterPro" id="IPR023631">
    <property type="entry name" value="Amidase_dom"/>
</dbReference>
<evidence type="ECO:0000313" key="3">
    <source>
        <dbReference type="EMBL" id="QDP97197.1"/>
    </source>
</evidence>
<dbReference type="PROSITE" id="PS00571">
    <property type="entry name" value="AMIDASES"/>
    <property type="match status" value="1"/>
</dbReference>
<reference evidence="3 4" key="1">
    <citation type="submission" date="2019-07" db="EMBL/GenBank/DDBJ databases">
        <title>Microlunatus dokdonensis sp. nov. isolated from the rhizospheric soil of the wild plant Elymus tsukushiensis.</title>
        <authorList>
            <person name="Ghim S.-Y."/>
            <person name="Hwang Y.-J."/>
            <person name="Son J.-S."/>
            <person name="Shin J.-H."/>
        </authorList>
    </citation>
    <scope>NUCLEOTIDE SEQUENCE [LARGE SCALE GENOMIC DNA]</scope>
    <source>
        <strain evidence="3 4">KUDC0627</strain>
    </source>
</reference>
<evidence type="ECO:0000259" key="2">
    <source>
        <dbReference type="Pfam" id="PF01425"/>
    </source>
</evidence>
<dbReference type="InterPro" id="IPR036928">
    <property type="entry name" value="AS_sf"/>
</dbReference>
<dbReference type="Pfam" id="PF01425">
    <property type="entry name" value="Amidase"/>
    <property type="match status" value="1"/>
</dbReference>
<dbReference type="Proteomes" id="UP000319263">
    <property type="component" value="Chromosome"/>
</dbReference>
<dbReference type="SUPFAM" id="SSF75304">
    <property type="entry name" value="Amidase signature (AS) enzymes"/>
    <property type="match status" value="1"/>
</dbReference>
<feature type="domain" description="Amidase" evidence="2">
    <location>
        <begin position="25"/>
        <end position="444"/>
    </location>
</feature>
<organism evidence="3 4">
    <name type="scientific">Microlunatus elymi</name>
    <dbReference type="NCBI Taxonomy" id="2596828"/>
    <lineage>
        <taxon>Bacteria</taxon>
        <taxon>Bacillati</taxon>
        <taxon>Actinomycetota</taxon>
        <taxon>Actinomycetes</taxon>
        <taxon>Propionibacteriales</taxon>
        <taxon>Propionibacteriaceae</taxon>
        <taxon>Microlunatus</taxon>
    </lineage>
</organism>
<dbReference type="InterPro" id="IPR020556">
    <property type="entry name" value="Amidase_CS"/>
</dbReference>
<keyword evidence="3" id="KW-0378">Hydrolase</keyword>
<dbReference type="EMBL" id="CP041692">
    <property type="protein sequence ID" value="QDP97197.1"/>
    <property type="molecule type" value="Genomic_DNA"/>
</dbReference>
<evidence type="ECO:0000256" key="1">
    <source>
        <dbReference type="ARBA" id="ARBA00009199"/>
    </source>
</evidence>
<sequence>MTELSMITATELVAGYRGGQLSPVEATDAALTAIERFQPAVNAFVLVDPDGARTAARASERRWHSGRPLGPLDGVPMSIKDIFLTRGWPTLRGSRLLDASGPWDEDAPAVARLRESGAVFLGKTTTPEFAWKGVTDSARYGATGNPWDARRHAGGSSGGSAAAVGLGMGTVSIGTDGGGSVRIPASFTGTTAMKPTYGLIPLYPPSPFGTLSHAGPMTRTVADAALLLDVITGFDPRDWSAMPTPTDSFADSEIGALTDLRIGFSADLGYVRNDLGVDAAVRAAVAVFAEAGAEITEIDPGFPDPSEAFHVLWFSAAAKVLQEHEREVDLVDPGLRAIAEQGAELTASDYLDATATRMGLGVTMGRFHTDHDLLITPTMPITTFPIGRQAPEGWPSQLWTSWTPYTLPFNLTQQPALSVPCGFADGLPVGLQIVGRRHADRTVLRAGRIYQQRTDWHRQPPKLITDEGTS</sequence>
<dbReference type="Gene3D" id="3.90.1300.10">
    <property type="entry name" value="Amidase signature (AS) domain"/>
    <property type="match status" value="1"/>
</dbReference>
<gene>
    <name evidence="3" type="ORF">FOE78_15815</name>
</gene>
<keyword evidence="4" id="KW-1185">Reference proteome</keyword>
<dbReference type="PANTHER" id="PTHR11895:SF7">
    <property type="entry name" value="GLUTAMYL-TRNA(GLN) AMIDOTRANSFERASE SUBUNIT A, MITOCHONDRIAL"/>
    <property type="match status" value="1"/>
</dbReference>
<evidence type="ECO:0000313" key="4">
    <source>
        <dbReference type="Proteomes" id="UP000319263"/>
    </source>
</evidence>
<dbReference type="RefSeq" id="WP_143987158.1">
    <property type="nucleotide sequence ID" value="NZ_CP041692.1"/>
</dbReference>
<accession>A0A516Q198</accession>
<dbReference type="KEGG" id="mik:FOE78_15815"/>
<dbReference type="InterPro" id="IPR000120">
    <property type="entry name" value="Amidase"/>
</dbReference>
<dbReference type="EC" id="3.5.1.4" evidence="3"/>
<comment type="similarity">
    <text evidence="1">Belongs to the amidase family.</text>
</comment>
<dbReference type="PANTHER" id="PTHR11895">
    <property type="entry name" value="TRANSAMIDASE"/>
    <property type="match status" value="1"/>
</dbReference>
<dbReference type="GO" id="GO:0004040">
    <property type="term" value="F:amidase activity"/>
    <property type="evidence" value="ECO:0007669"/>
    <property type="project" value="UniProtKB-EC"/>
</dbReference>
<proteinExistence type="inferred from homology"/>
<dbReference type="NCBIfam" id="NF004815">
    <property type="entry name" value="PRK06169.1"/>
    <property type="match status" value="1"/>
</dbReference>
<name>A0A516Q198_9ACTN</name>